<accession>A0A501PMZ2</accession>
<name>A0A501PMZ2_9PROT</name>
<dbReference type="EMBL" id="VFIY01000005">
    <property type="protein sequence ID" value="TPD61528.1"/>
    <property type="molecule type" value="Genomic_DNA"/>
</dbReference>
<organism evidence="2 3">
    <name type="scientific">Emcibacter nanhaiensis</name>
    <dbReference type="NCBI Taxonomy" id="1505037"/>
    <lineage>
        <taxon>Bacteria</taxon>
        <taxon>Pseudomonadati</taxon>
        <taxon>Pseudomonadota</taxon>
        <taxon>Alphaproteobacteria</taxon>
        <taxon>Emcibacterales</taxon>
        <taxon>Emcibacteraceae</taxon>
        <taxon>Emcibacter</taxon>
    </lineage>
</organism>
<dbReference type="RefSeq" id="WP_139938940.1">
    <property type="nucleotide sequence ID" value="NZ_JBHSYP010000003.1"/>
</dbReference>
<evidence type="ECO:0000256" key="1">
    <source>
        <dbReference type="SAM" id="SignalP"/>
    </source>
</evidence>
<evidence type="ECO:0000313" key="3">
    <source>
        <dbReference type="Proteomes" id="UP000319148"/>
    </source>
</evidence>
<keyword evidence="1" id="KW-0732">Signal</keyword>
<feature type="chain" id="PRO_5021363938" evidence="1">
    <location>
        <begin position="24"/>
        <end position="278"/>
    </location>
</feature>
<sequence length="278" mass="30339">MKILKTFGIAAGLSMAAMSTAQAVDYDIADNLGNHQYSYIGAGSNQDHIGGGDYDVYGMTVDRADNGMMTVRIYTEFVDHVGQYDFGDLFMSVQSGGDSAAWKPYGSAPYYQDEFNNNGEDTTWEYAYNINNGSNDPQFGQLVSINSPMDSDSYQFGTVRYTGGSANEHVYALDESAHRECAPGQGCQWVKDHYTTIGGFGTVDKNTSQDYLEFAFDVSGTSLATASQIAFHWTMSCANDIIEGMVEFRPPQVSEPAIFGLLLAGLGGIAYRRRKARA</sequence>
<evidence type="ECO:0000313" key="2">
    <source>
        <dbReference type="EMBL" id="TPD61528.1"/>
    </source>
</evidence>
<comment type="caution">
    <text evidence="2">The sequence shown here is derived from an EMBL/GenBank/DDBJ whole genome shotgun (WGS) entry which is preliminary data.</text>
</comment>
<dbReference type="OrthoDB" id="5432749at2"/>
<gene>
    <name evidence="2" type="ORF">FIV46_04785</name>
</gene>
<dbReference type="AlphaFoldDB" id="A0A501PMZ2"/>
<dbReference type="NCBIfam" id="TIGR02595">
    <property type="entry name" value="PEP_CTERM"/>
    <property type="match status" value="1"/>
</dbReference>
<keyword evidence="3" id="KW-1185">Reference proteome</keyword>
<proteinExistence type="predicted"/>
<protein>
    <submittedName>
        <fullName evidence="2">PEP-CTERM sorting domain-containing protein</fullName>
    </submittedName>
</protein>
<feature type="signal peptide" evidence="1">
    <location>
        <begin position="1"/>
        <end position="23"/>
    </location>
</feature>
<dbReference type="InterPro" id="IPR013424">
    <property type="entry name" value="Ice-binding_C"/>
</dbReference>
<reference evidence="3" key="1">
    <citation type="submission" date="2019-06" db="EMBL/GenBank/DDBJ databases">
        <title>The complete genome of Emcibacter congregatus ZYLT.</title>
        <authorList>
            <person name="Zhao Z."/>
        </authorList>
    </citation>
    <scope>NUCLEOTIDE SEQUENCE [LARGE SCALE GENOMIC DNA]</scope>
    <source>
        <strain evidence="3">MCCC 1A06723</strain>
    </source>
</reference>
<dbReference type="Proteomes" id="UP000319148">
    <property type="component" value="Unassembled WGS sequence"/>
</dbReference>